<comment type="caution">
    <text evidence="1">The sequence shown here is derived from an EMBL/GenBank/DDBJ whole genome shotgun (WGS) entry which is preliminary data.</text>
</comment>
<evidence type="ECO:0000313" key="2">
    <source>
        <dbReference type="Proteomes" id="UP001060215"/>
    </source>
</evidence>
<organism evidence="1 2">
    <name type="scientific">Camellia lanceoleosa</name>
    <dbReference type="NCBI Taxonomy" id="1840588"/>
    <lineage>
        <taxon>Eukaryota</taxon>
        <taxon>Viridiplantae</taxon>
        <taxon>Streptophyta</taxon>
        <taxon>Embryophyta</taxon>
        <taxon>Tracheophyta</taxon>
        <taxon>Spermatophyta</taxon>
        <taxon>Magnoliopsida</taxon>
        <taxon>eudicotyledons</taxon>
        <taxon>Gunneridae</taxon>
        <taxon>Pentapetalae</taxon>
        <taxon>asterids</taxon>
        <taxon>Ericales</taxon>
        <taxon>Theaceae</taxon>
        <taxon>Camellia</taxon>
    </lineage>
</organism>
<keyword evidence="2" id="KW-1185">Reference proteome</keyword>
<dbReference type="EMBL" id="CM045767">
    <property type="protein sequence ID" value="KAI7998289.1"/>
    <property type="molecule type" value="Genomic_DNA"/>
</dbReference>
<evidence type="ECO:0000313" key="1">
    <source>
        <dbReference type="EMBL" id="KAI7998289.1"/>
    </source>
</evidence>
<dbReference type="Proteomes" id="UP001060215">
    <property type="component" value="Chromosome 10"/>
</dbReference>
<protein>
    <submittedName>
        <fullName evidence="1">Zeatin O-glucosyltransferase</fullName>
    </submittedName>
</protein>
<name>A0ACC0GBI4_9ERIC</name>
<accession>A0ACC0GBI4</accession>
<gene>
    <name evidence="1" type="ORF">LOK49_LG10G02852</name>
</gene>
<sequence>MTELLHKISSTARKVIVVHDALMAYVVQDIATTPNSESYSFTAISAFACFFEGWQMMGKSSSTRGGGGFINHCKRCQKSNDINRRGGDKEEGGGTGLCHLTGGGVSRMELDSFIAHITR</sequence>
<reference evidence="1 2" key="1">
    <citation type="journal article" date="2022" name="Plant J.">
        <title>Chromosome-level genome of Camellia lanceoleosa provides a valuable resource for understanding genome evolution and self-incompatibility.</title>
        <authorList>
            <person name="Gong W."/>
            <person name="Xiao S."/>
            <person name="Wang L."/>
            <person name="Liao Z."/>
            <person name="Chang Y."/>
            <person name="Mo W."/>
            <person name="Hu G."/>
            <person name="Li W."/>
            <person name="Zhao G."/>
            <person name="Zhu H."/>
            <person name="Hu X."/>
            <person name="Ji K."/>
            <person name="Xiang X."/>
            <person name="Song Q."/>
            <person name="Yuan D."/>
            <person name="Jin S."/>
            <person name="Zhang L."/>
        </authorList>
    </citation>
    <scope>NUCLEOTIDE SEQUENCE [LARGE SCALE GENOMIC DNA]</scope>
    <source>
        <strain evidence="1">SQ_2022a</strain>
    </source>
</reference>
<proteinExistence type="predicted"/>